<keyword evidence="1" id="KW-0472">Membrane</keyword>
<keyword evidence="1" id="KW-1133">Transmembrane helix</keyword>
<evidence type="ECO:0000256" key="1">
    <source>
        <dbReference type="SAM" id="Phobius"/>
    </source>
</evidence>
<comment type="caution">
    <text evidence="2">The sequence shown here is derived from an EMBL/GenBank/DDBJ whole genome shotgun (WGS) entry which is preliminary data.</text>
</comment>
<dbReference type="AlphaFoldDB" id="A0A2A4X1N2"/>
<keyword evidence="1" id="KW-0812">Transmembrane</keyword>
<proteinExistence type="predicted"/>
<evidence type="ECO:0000313" key="2">
    <source>
        <dbReference type="EMBL" id="PCI76548.1"/>
    </source>
</evidence>
<dbReference type="EMBL" id="NVUK01000027">
    <property type="protein sequence ID" value="PCI76548.1"/>
    <property type="molecule type" value="Genomic_DNA"/>
</dbReference>
<organism evidence="2 3">
    <name type="scientific">Aerophobetes bacterium</name>
    <dbReference type="NCBI Taxonomy" id="2030807"/>
    <lineage>
        <taxon>Bacteria</taxon>
        <taxon>Candidatus Aerophobota</taxon>
    </lineage>
</organism>
<feature type="transmembrane region" description="Helical" evidence="1">
    <location>
        <begin position="31"/>
        <end position="54"/>
    </location>
</feature>
<accession>A0A2A4X1N2</accession>
<dbReference type="Proteomes" id="UP000218775">
    <property type="component" value="Unassembled WGS sequence"/>
</dbReference>
<feature type="transmembrane region" description="Helical" evidence="1">
    <location>
        <begin position="75"/>
        <end position="93"/>
    </location>
</feature>
<evidence type="ECO:0000313" key="3">
    <source>
        <dbReference type="Proteomes" id="UP000218775"/>
    </source>
</evidence>
<protein>
    <submittedName>
        <fullName evidence="2">Uncharacterized protein</fullName>
    </submittedName>
</protein>
<gene>
    <name evidence="2" type="ORF">COB21_04250</name>
</gene>
<name>A0A2A4X1N2_UNCAE</name>
<sequence length="168" mass="19409">MTTVHPVTHVAFQTIKPTKNPSKTDRVAKSIFRSNVCLALQITTFVSLAAMLKTMQSFGICQIRIDRFKIKKEQIAVACFIAGSLLTLCLYLQNKRQKPLEKNTQEIYWQLLHMLNALLLKSLHYLNLQMLELIKALLAWADYLISLCEKNLSLFQQQTRHLFPCTRN</sequence>
<reference evidence="3" key="1">
    <citation type="submission" date="2017-08" db="EMBL/GenBank/DDBJ databases">
        <title>A dynamic microbial community with high functional redundancy inhabits the cold, oxic subseafloor aquifer.</title>
        <authorList>
            <person name="Tully B.J."/>
            <person name="Wheat C.G."/>
            <person name="Glazer B.T."/>
            <person name="Huber J.A."/>
        </authorList>
    </citation>
    <scope>NUCLEOTIDE SEQUENCE [LARGE SCALE GENOMIC DNA]</scope>
</reference>